<dbReference type="OMA" id="SMCERCS"/>
<evidence type="ECO:0000256" key="7">
    <source>
        <dbReference type="SAM" id="Phobius"/>
    </source>
</evidence>
<accession>A0A059D4Y0</accession>
<name>A0A059D4Y0_EUCGR</name>
<dbReference type="InParanoid" id="A0A059D4Y0"/>
<evidence type="ECO:0000259" key="8">
    <source>
        <dbReference type="PROSITE" id="PS51775"/>
    </source>
</evidence>
<dbReference type="EMBL" id="KK198754">
    <property type="protein sequence ID" value="KCW85280.1"/>
    <property type="molecule type" value="Genomic_DNA"/>
</dbReference>
<dbReference type="InterPro" id="IPR039306">
    <property type="entry name" value="MYOB"/>
</dbReference>
<evidence type="ECO:0000313" key="9">
    <source>
        <dbReference type="EMBL" id="KCW85280.1"/>
    </source>
</evidence>
<dbReference type="OrthoDB" id="1047602at2759"/>
<feature type="transmembrane region" description="Helical" evidence="7">
    <location>
        <begin position="20"/>
        <end position="45"/>
    </location>
</feature>
<dbReference type="AlphaFoldDB" id="A0A059D4Y0"/>
<feature type="coiled-coil region" evidence="5">
    <location>
        <begin position="603"/>
        <end position="630"/>
    </location>
</feature>
<dbReference type="GO" id="GO:0016020">
    <property type="term" value="C:membrane"/>
    <property type="evidence" value="ECO:0007669"/>
    <property type="project" value="UniProtKB-SubCell"/>
</dbReference>
<evidence type="ECO:0000256" key="5">
    <source>
        <dbReference type="SAM" id="Coils"/>
    </source>
</evidence>
<comment type="subcellular location">
    <subcellularLocation>
        <location evidence="1">Membrane</location>
        <topology evidence="1">Single-pass membrane protein</topology>
    </subcellularLocation>
</comment>
<proteinExistence type="predicted"/>
<dbReference type="InterPro" id="IPR007656">
    <property type="entry name" value="GTD-bd"/>
</dbReference>
<sequence length="875" mass="96577">MAAGEVSYDKLEKIPRGFAVALSSAVLEWLLIFVLFINALFSYLITKFAGYCGLQTPCLLCSRLDHVLGGKRVGFYWDMICGNHKSEISSLVLCHAHNKLADVHRMCENCLFSFATINKSNAETYRLLVGKLGEDSNIELEENIFSEDHNLCSSSRTHCSCCNEPWISRGYAQKLVLMKSSGCEFVDLDVPLSGIVGSYQYSLKINDERTLQGVPLQKDRGLDALSHVGYTKLKITSDTESDVLFSDDDETAIRHLKRVGFKEESGIDCARNEPLIVVLGDDANSEKLIDPASLNEHSPASQVQLDVVEVPGGNSVASTTEHGLGEINCRGSDNSETNAASAALPELISFDDIPSAANDTSTPETVLIESCVTGADEDEKTAATYSDGDIKEETGPIAAIDKAETNTVSPDHFAQAPNFLDLGDAYKIAVGNRGRQLSGVLAEQWLAKDSSKVSEDLKNLFSQLSAARGFEQSVNDISPKLSTHSDEFRTSDAPNSTAFQVLQKKISLERNESGLESLDGSIVSEIEGEGLIDRLKRQVEHDRKSMSALYKELEEERNASAIAANQAMAMITRLQEEKATLHMEALQYLRMMEEQAEYDMEALQKSNDLLADREKDIQDLDAELEFYRNKYPNEPMSENIMESVHLEASSHEVTEKAKGNEISLEDSGHDKVDHADRVISETRTVEFADSAVKIKEEKLRILQFLKKLEKKLGLSPKDGKKIELTNGEYSETKGDEVRDSEEPECRAGNSESGGAEDSRLSVPDDVSQSKGSLSSQEGQGAMPENPLLTSKKDKDFVSIEQTSVAMSEGDELVSLRNEVHSLYERLEALETDRSFLEHTIRYLRVGDEGLQFIQDIASHLQELRSTGTRSDQAVP</sequence>
<organism evidence="9">
    <name type="scientific">Eucalyptus grandis</name>
    <name type="common">Flooded gum</name>
    <dbReference type="NCBI Taxonomy" id="71139"/>
    <lineage>
        <taxon>Eukaryota</taxon>
        <taxon>Viridiplantae</taxon>
        <taxon>Streptophyta</taxon>
        <taxon>Embryophyta</taxon>
        <taxon>Tracheophyta</taxon>
        <taxon>Spermatophyta</taxon>
        <taxon>Magnoliopsida</taxon>
        <taxon>eudicotyledons</taxon>
        <taxon>Gunneridae</taxon>
        <taxon>Pentapetalae</taxon>
        <taxon>rosids</taxon>
        <taxon>malvids</taxon>
        <taxon>Myrtales</taxon>
        <taxon>Myrtaceae</taxon>
        <taxon>Myrtoideae</taxon>
        <taxon>Eucalypteae</taxon>
        <taxon>Eucalyptus</taxon>
    </lineage>
</organism>
<reference evidence="9" key="1">
    <citation type="submission" date="2013-07" db="EMBL/GenBank/DDBJ databases">
        <title>The genome of Eucalyptus grandis.</title>
        <authorList>
            <person name="Schmutz J."/>
            <person name="Hayes R."/>
            <person name="Myburg A."/>
            <person name="Tuskan G."/>
            <person name="Grattapaglia D."/>
            <person name="Rokhsar D.S."/>
        </authorList>
    </citation>
    <scope>NUCLEOTIDE SEQUENCE</scope>
    <source>
        <tissue evidence="9">Leaf extractions</tissue>
    </source>
</reference>
<keyword evidence="5" id="KW-0175">Coiled coil</keyword>
<dbReference type="eggNOG" id="ENOG502QPSJ">
    <property type="taxonomic scope" value="Eukaryota"/>
</dbReference>
<keyword evidence="2 7" id="KW-0812">Transmembrane</keyword>
<evidence type="ECO:0000256" key="1">
    <source>
        <dbReference type="ARBA" id="ARBA00004167"/>
    </source>
</evidence>
<keyword evidence="3 7" id="KW-1133">Transmembrane helix</keyword>
<evidence type="ECO:0000256" key="4">
    <source>
        <dbReference type="ARBA" id="ARBA00023136"/>
    </source>
</evidence>
<keyword evidence="4 7" id="KW-0472">Membrane</keyword>
<dbReference type="PROSITE" id="PS51775">
    <property type="entry name" value="GTD_BINDING"/>
    <property type="match status" value="1"/>
</dbReference>
<feature type="compositionally biased region" description="Polar residues" evidence="6">
    <location>
        <begin position="766"/>
        <end position="778"/>
    </location>
</feature>
<dbReference type="PANTHER" id="PTHR31448">
    <property type="entry name" value="MYOSIN-BINDING PROTEIN 2"/>
    <property type="match status" value="1"/>
</dbReference>
<evidence type="ECO:0000256" key="3">
    <source>
        <dbReference type="ARBA" id="ARBA00022989"/>
    </source>
</evidence>
<dbReference type="Gramene" id="KCW85280">
    <property type="protein sequence ID" value="KCW85280"/>
    <property type="gene ID" value="EUGRSUZ_B02126"/>
</dbReference>
<feature type="domain" description="GTD-binding" evidence="8">
    <location>
        <begin position="530"/>
        <end position="628"/>
    </location>
</feature>
<dbReference type="PANTHER" id="PTHR31448:SF32">
    <property type="entry name" value="MYOSIN-BINDING PROTEIN 1"/>
    <property type="match status" value="1"/>
</dbReference>
<evidence type="ECO:0000256" key="6">
    <source>
        <dbReference type="SAM" id="MobiDB-lite"/>
    </source>
</evidence>
<feature type="region of interest" description="Disordered" evidence="6">
    <location>
        <begin position="717"/>
        <end position="794"/>
    </location>
</feature>
<dbReference type="FunCoup" id="A0A059D4Y0">
    <property type="interactions" value="395"/>
</dbReference>
<dbReference type="Pfam" id="PF04576">
    <property type="entry name" value="Zein-binding"/>
    <property type="match status" value="1"/>
</dbReference>
<dbReference type="KEGG" id="egr:104432519"/>
<dbReference type="STRING" id="71139.A0A059D4Y0"/>
<protein>
    <recommendedName>
        <fullName evidence="8">GTD-binding domain-containing protein</fullName>
    </recommendedName>
</protein>
<dbReference type="GO" id="GO:0080115">
    <property type="term" value="F:myosin XI tail binding"/>
    <property type="evidence" value="ECO:0007669"/>
    <property type="project" value="UniProtKB-ARBA"/>
</dbReference>
<gene>
    <name evidence="9" type="ORF">EUGRSUZ_B02126</name>
</gene>
<evidence type="ECO:0000256" key="2">
    <source>
        <dbReference type="ARBA" id="ARBA00022692"/>
    </source>
</evidence>